<dbReference type="RefSeq" id="WP_200125346.1">
    <property type="nucleotide sequence ID" value="NZ_CP054705.1"/>
</dbReference>
<dbReference type="PANTHER" id="PTHR33451">
    <property type="entry name" value="MALATE-2H(+)/NA(+)-LACTATE ANTIPORTER"/>
    <property type="match status" value="1"/>
</dbReference>
<evidence type="ECO:0000256" key="8">
    <source>
        <dbReference type="ARBA" id="ARBA00038435"/>
    </source>
</evidence>
<gene>
    <name evidence="11" type="primary">nhaC</name>
    <name evidence="11" type="ORF">HUG15_20485</name>
</gene>
<evidence type="ECO:0000256" key="2">
    <source>
        <dbReference type="ARBA" id="ARBA00022448"/>
    </source>
</evidence>
<feature type="transmembrane region" description="Helical" evidence="9">
    <location>
        <begin position="266"/>
        <end position="287"/>
    </location>
</feature>
<dbReference type="GO" id="GO:0015297">
    <property type="term" value="F:antiporter activity"/>
    <property type="evidence" value="ECO:0007669"/>
    <property type="project" value="UniProtKB-KW"/>
</dbReference>
<protein>
    <submittedName>
        <fullName evidence="11">Na+/H+ antiporter NhaC</fullName>
    </submittedName>
</protein>
<dbReference type="Pfam" id="PF03553">
    <property type="entry name" value="Na_H_antiporter"/>
    <property type="match status" value="1"/>
</dbReference>
<proteinExistence type="inferred from homology"/>
<sequence>MTTDSTERKIRLPNGLEVLGILLVFIAIMFLSLAVFDIPIQMALILAWTAIILFGIYLGHNYYSMQDGIQEGISRGLEATLILITVGAIIGTWILGGVVPTLIYYGISMIHPVIFLFAAMVVCAITSLCTGTSFGTAGTAGVAMMAVGQSFGIPLPLVAGAVISGAYVGDKLSPLSDTTVLVSSLTKVDIVEHIRSMLFVSLPAFVIASILFIIVGIFYVGDTVDMSQAQETMFALEEFFNIQWYMLIPAVIVVVLLAMRKPPIPTIAFGALLGAIWAVLFQGRSIYDSFMALYEGYAVETGYLIIDELLNTGGIEFMLDVILLILLALGLGGLMEKTGILQTLTNILASWANSTGKLSLSTMLTAFFGNFFGGAAYVSSITGSKITEKNYEHMNVDKRILARNTEAGGTVMTPLVPWTDGGVYMAAVLGISTMSYLSFAWFNILVVIISLIYGFTGWFIWRTGEQSNESIPVESDKDVTS</sequence>
<evidence type="ECO:0000256" key="5">
    <source>
        <dbReference type="ARBA" id="ARBA00022692"/>
    </source>
</evidence>
<feature type="domain" description="Na+/H+ antiporter NhaC-like C-terminal" evidence="10">
    <location>
        <begin position="165"/>
        <end position="458"/>
    </location>
</feature>
<feature type="transmembrane region" description="Helical" evidence="9">
    <location>
        <begin position="439"/>
        <end position="461"/>
    </location>
</feature>
<reference evidence="11 12" key="1">
    <citation type="submission" date="2020-06" db="EMBL/GenBank/DDBJ databases">
        <title>Genomic analysis of Salicibibacter sp. NKC5-3.</title>
        <authorList>
            <person name="Oh Y.J."/>
        </authorList>
    </citation>
    <scope>NUCLEOTIDE SEQUENCE [LARGE SCALE GENOMIC DNA]</scope>
    <source>
        <strain evidence="11 12">NKC5-3</strain>
    </source>
</reference>
<dbReference type="PANTHER" id="PTHR33451:SF3">
    <property type="entry name" value="MALATE-2H(+)_NA(+)-LACTATE ANTIPORTER"/>
    <property type="match status" value="1"/>
</dbReference>
<evidence type="ECO:0000256" key="9">
    <source>
        <dbReference type="SAM" id="Phobius"/>
    </source>
</evidence>
<keyword evidence="3" id="KW-0050">Antiport</keyword>
<keyword evidence="4" id="KW-1003">Cell membrane</keyword>
<evidence type="ECO:0000313" key="12">
    <source>
        <dbReference type="Proteomes" id="UP000595823"/>
    </source>
</evidence>
<dbReference type="AlphaFoldDB" id="A0A7T6Z6F2"/>
<evidence type="ECO:0000256" key="7">
    <source>
        <dbReference type="ARBA" id="ARBA00023136"/>
    </source>
</evidence>
<comment type="subcellular location">
    <subcellularLocation>
        <location evidence="1">Cell membrane</location>
        <topology evidence="1">Multi-pass membrane protein</topology>
    </subcellularLocation>
</comment>
<accession>A0A7T6Z6F2</accession>
<evidence type="ECO:0000256" key="4">
    <source>
        <dbReference type="ARBA" id="ARBA00022475"/>
    </source>
</evidence>
<dbReference type="NCBIfam" id="TIGR00931">
    <property type="entry name" value="antiport_nhaC"/>
    <property type="match status" value="1"/>
</dbReference>
<keyword evidence="12" id="KW-1185">Reference proteome</keyword>
<dbReference type="Proteomes" id="UP000595823">
    <property type="component" value="Chromosome"/>
</dbReference>
<dbReference type="InterPro" id="IPR004770">
    <property type="entry name" value="Na/H_antiport_NhaC"/>
</dbReference>
<dbReference type="InterPro" id="IPR018461">
    <property type="entry name" value="Na/H_Antiport_NhaC-like_C"/>
</dbReference>
<feature type="transmembrane region" description="Helical" evidence="9">
    <location>
        <begin position="42"/>
        <end position="60"/>
    </location>
</feature>
<evidence type="ECO:0000256" key="1">
    <source>
        <dbReference type="ARBA" id="ARBA00004651"/>
    </source>
</evidence>
<organism evidence="11 12">
    <name type="scientific">Salicibibacter cibarius</name>
    <dbReference type="NCBI Taxonomy" id="2743000"/>
    <lineage>
        <taxon>Bacteria</taxon>
        <taxon>Bacillati</taxon>
        <taxon>Bacillota</taxon>
        <taxon>Bacilli</taxon>
        <taxon>Bacillales</taxon>
        <taxon>Bacillaceae</taxon>
        <taxon>Salicibibacter</taxon>
    </lineage>
</organism>
<evidence type="ECO:0000313" key="11">
    <source>
        <dbReference type="EMBL" id="QQK77725.1"/>
    </source>
</evidence>
<keyword evidence="7 9" id="KW-0472">Membrane</keyword>
<dbReference type="InterPro" id="IPR052180">
    <property type="entry name" value="NhaC_Na-H+_Antiporter"/>
</dbReference>
<comment type="similarity">
    <text evidence="8">Belongs to the NhaC Na(+)/H(+) (TC 2.A.35) antiporter family.</text>
</comment>
<dbReference type="GO" id="GO:0005886">
    <property type="term" value="C:plasma membrane"/>
    <property type="evidence" value="ECO:0007669"/>
    <property type="project" value="UniProtKB-SubCell"/>
</dbReference>
<name>A0A7T6Z6F2_9BACI</name>
<feature type="transmembrane region" description="Helical" evidence="9">
    <location>
        <begin position="12"/>
        <end position="36"/>
    </location>
</feature>
<evidence type="ECO:0000256" key="6">
    <source>
        <dbReference type="ARBA" id="ARBA00022989"/>
    </source>
</evidence>
<feature type="transmembrane region" description="Helical" evidence="9">
    <location>
        <begin position="240"/>
        <end position="259"/>
    </location>
</feature>
<keyword evidence="5 9" id="KW-0812">Transmembrane</keyword>
<keyword evidence="2" id="KW-0813">Transport</keyword>
<feature type="transmembrane region" description="Helical" evidence="9">
    <location>
        <begin position="81"/>
        <end position="107"/>
    </location>
</feature>
<evidence type="ECO:0000256" key="3">
    <source>
        <dbReference type="ARBA" id="ARBA00022449"/>
    </source>
</evidence>
<feature type="transmembrane region" description="Helical" evidence="9">
    <location>
        <begin position="317"/>
        <end position="335"/>
    </location>
</feature>
<dbReference type="KEGG" id="scia:HUG15_20485"/>
<keyword evidence="6 9" id="KW-1133">Transmembrane helix</keyword>
<feature type="transmembrane region" description="Helical" evidence="9">
    <location>
        <begin position="356"/>
        <end position="378"/>
    </location>
</feature>
<feature type="transmembrane region" description="Helical" evidence="9">
    <location>
        <begin position="113"/>
        <end position="135"/>
    </location>
</feature>
<dbReference type="EMBL" id="CP054705">
    <property type="protein sequence ID" value="QQK77725.1"/>
    <property type="molecule type" value="Genomic_DNA"/>
</dbReference>
<feature type="transmembrane region" description="Helical" evidence="9">
    <location>
        <begin position="197"/>
        <end position="220"/>
    </location>
</feature>
<evidence type="ECO:0000259" key="10">
    <source>
        <dbReference type="Pfam" id="PF03553"/>
    </source>
</evidence>